<dbReference type="InterPro" id="IPR050832">
    <property type="entry name" value="Bact_Acetyltransf"/>
</dbReference>
<proteinExistence type="predicted"/>
<keyword evidence="5" id="KW-1185">Reference proteome</keyword>
<dbReference type="Proteomes" id="UP000247555">
    <property type="component" value="Unassembled WGS sequence"/>
</dbReference>
<dbReference type="CDD" id="cd04301">
    <property type="entry name" value="NAT_SF"/>
    <property type="match status" value="1"/>
</dbReference>
<keyword evidence="1 4" id="KW-0808">Transferase</keyword>
<sequence>MQADEVVLRQAGPADAPALAALIAGLSGYFLAEPDGAGAEGFLASLSVDALAACVADVRQDYWLAWHGETLVGAAALRDGCHVHHLFVAEACQRQGIAGRLWRTLLGRTSALVLTVNASLCAAPVYAHWGFVAMSAPQQRMGVAYVPMRWLRE</sequence>
<dbReference type="SUPFAM" id="SSF55729">
    <property type="entry name" value="Acyl-CoA N-acyltransferases (Nat)"/>
    <property type="match status" value="1"/>
</dbReference>
<dbReference type="Pfam" id="PF13673">
    <property type="entry name" value="Acetyltransf_10"/>
    <property type="match status" value="1"/>
</dbReference>
<gene>
    <name evidence="4" type="ORF">DFR34_13621</name>
</gene>
<dbReference type="PROSITE" id="PS51186">
    <property type="entry name" value="GNAT"/>
    <property type="match status" value="1"/>
</dbReference>
<dbReference type="AlphaFoldDB" id="A0A318L1J6"/>
<keyword evidence="2" id="KW-0012">Acyltransferase</keyword>
<evidence type="ECO:0000259" key="3">
    <source>
        <dbReference type="PROSITE" id="PS51186"/>
    </source>
</evidence>
<dbReference type="GO" id="GO:0016747">
    <property type="term" value="F:acyltransferase activity, transferring groups other than amino-acyl groups"/>
    <property type="evidence" value="ECO:0007669"/>
    <property type="project" value="InterPro"/>
</dbReference>
<feature type="domain" description="N-acetyltransferase" evidence="3">
    <location>
        <begin position="6"/>
        <end position="153"/>
    </location>
</feature>
<dbReference type="InterPro" id="IPR016181">
    <property type="entry name" value="Acyl_CoA_acyltransferase"/>
</dbReference>
<dbReference type="PANTHER" id="PTHR43877">
    <property type="entry name" value="AMINOALKYLPHOSPHONATE N-ACETYLTRANSFERASE-RELATED-RELATED"/>
    <property type="match status" value="1"/>
</dbReference>
<evidence type="ECO:0000313" key="4">
    <source>
        <dbReference type="EMBL" id="PXX73997.1"/>
    </source>
</evidence>
<comment type="caution">
    <text evidence="4">The sequence shown here is derived from an EMBL/GenBank/DDBJ whole genome shotgun (WGS) entry which is preliminary data.</text>
</comment>
<dbReference type="RefSeq" id="WP_158281871.1">
    <property type="nucleotide sequence ID" value="NZ_QJKI01000036.1"/>
</dbReference>
<dbReference type="Gene3D" id="3.40.630.30">
    <property type="match status" value="1"/>
</dbReference>
<dbReference type="OrthoDB" id="9789605at2"/>
<evidence type="ECO:0000256" key="1">
    <source>
        <dbReference type="ARBA" id="ARBA00022679"/>
    </source>
</evidence>
<reference evidence="4 5" key="1">
    <citation type="submission" date="2018-05" db="EMBL/GenBank/DDBJ databases">
        <title>Genomic Encyclopedia of Type Strains, Phase IV (KMG-IV): sequencing the most valuable type-strain genomes for metagenomic binning, comparative biology and taxonomic classification.</title>
        <authorList>
            <person name="Goeker M."/>
        </authorList>
    </citation>
    <scope>NUCLEOTIDE SEQUENCE [LARGE SCALE GENOMIC DNA]</scope>
    <source>
        <strain evidence="4 5">DSM 29661</strain>
    </source>
</reference>
<protein>
    <submittedName>
        <fullName evidence="4">Acetyltransferase (GNAT) family protein</fullName>
    </submittedName>
</protein>
<dbReference type="InterPro" id="IPR000182">
    <property type="entry name" value="GNAT_dom"/>
</dbReference>
<evidence type="ECO:0000313" key="5">
    <source>
        <dbReference type="Proteomes" id="UP000247555"/>
    </source>
</evidence>
<evidence type="ECO:0000256" key="2">
    <source>
        <dbReference type="ARBA" id="ARBA00023315"/>
    </source>
</evidence>
<accession>A0A318L1J6</accession>
<name>A0A318L1J6_9NEIS</name>
<organism evidence="4 5">
    <name type="scientific">Rivihabitans pingtungensis</name>
    <dbReference type="NCBI Taxonomy" id="1054498"/>
    <lineage>
        <taxon>Bacteria</taxon>
        <taxon>Pseudomonadati</taxon>
        <taxon>Pseudomonadota</taxon>
        <taxon>Betaproteobacteria</taxon>
        <taxon>Neisseriales</taxon>
        <taxon>Aquaspirillaceae</taxon>
        <taxon>Rivihabitans</taxon>
    </lineage>
</organism>
<dbReference type="EMBL" id="QJKI01000036">
    <property type="protein sequence ID" value="PXX73997.1"/>
    <property type="molecule type" value="Genomic_DNA"/>
</dbReference>